<gene>
    <name evidence="3" type="ORF">G6R27_01060</name>
</gene>
<accession>A0ABS5QNE3</accession>
<evidence type="ECO:0000313" key="3">
    <source>
        <dbReference type="EMBL" id="MBS9334624.1"/>
    </source>
</evidence>
<protein>
    <submittedName>
        <fullName evidence="3">Uncharacterized protein</fullName>
    </submittedName>
</protein>
<sequence>MYTLTFMIDHPIITLLIYTFFAWIAFDYFSDENKAKRDKAEDEQIQKDLDNIGK</sequence>
<dbReference type="EMBL" id="JAAMFI010000001">
    <property type="protein sequence ID" value="MBS9334624.1"/>
    <property type="molecule type" value="Genomic_DNA"/>
</dbReference>
<dbReference type="Proteomes" id="UP001519418">
    <property type="component" value="Unassembled WGS sequence"/>
</dbReference>
<feature type="region of interest" description="Disordered" evidence="1">
    <location>
        <begin position="35"/>
        <end position="54"/>
    </location>
</feature>
<keyword evidence="2" id="KW-1133">Transmembrane helix</keyword>
<reference evidence="3 4" key="1">
    <citation type="submission" date="2020-02" db="EMBL/GenBank/DDBJ databases">
        <title>Fructobacillus sp. isolated from paper mulberry of Taiwan.</title>
        <authorList>
            <person name="Lin S.-T."/>
        </authorList>
    </citation>
    <scope>NUCLEOTIDE SEQUENCE [LARGE SCALE GENOMIC DNA]</scope>
    <source>
        <strain evidence="3 4">M1-10</strain>
    </source>
</reference>
<organism evidence="3 4">
    <name type="scientific">Fructobacillus papyriferae</name>
    <dbReference type="NCBI Taxonomy" id="2713171"/>
    <lineage>
        <taxon>Bacteria</taxon>
        <taxon>Bacillati</taxon>
        <taxon>Bacillota</taxon>
        <taxon>Bacilli</taxon>
        <taxon>Lactobacillales</taxon>
        <taxon>Lactobacillaceae</taxon>
        <taxon>Fructobacillus</taxon>
    </lineage>
</organism>
<keyword evidence="2" id="KW-0472">Membrane</keyword>
<keyword evidence="4" id="KW-1185">Reference proteome</keyword>
<keyword evidence="2" id="KW-0812">Transmembrane</keyword>
<feature type="transmembrane region" description="Helical" evidence="2">
    <location>
        <begin position="12"/>
        <end position="29"/>
    </location>
</feature>
<evidence type="ECO:0000313" key="4">
    <source>
        <dbReference type="Proteomes" id="UP001519418"/>
    </source>
</evidence>
<proteinExistence type="predicted"/>
<evidence type="ECO:0000256" key="1">
    <source>
        <dbReference type="SAM" id="MobiDB-lite"/>
    </source>
</evidence>
<dbReference type="RefSeq" id="WP_213819238.1">
    <property type="nucleotide sequence ID" value="NZ_JAAMFI010000001.1"/>
</dbReference>
<comment type="caution">
    <text evidence="3">The sequence shown here is derived from an EMBL/GenBank/DDBJ whole genome shotgun (WGS) entry which is preliminary data.</text>
</comment>
<name>A0ABS5QNE3_9LACO</name>
<evidence type="ECO:0000256" key="2">
    <source>
        <dbReference type="SAM" id="Phobius"/>
    </source>
</evidence>